<evidence type="ECO:0000259" key="7">
    <source>
        <dbReference type="PROSITE" id="PS50048"/>
    </source>
</evidence>
<sequence>MDGKFPCLVCGKVFSRQHHLTRHTATHTRDRRHCCWYCPKTFARSDICRKHAKTCPQRDADNDLPMLTRGRRPKACKACHRSKSACDKRQPCDRCQSRQIECSYRQPSPIEATTSAPQCDMRFLLRLTNPAASTMLESFENDDKDPDIDGAAAVATIGWGQAVAQEDDILLWSLSSVLDLHELGLASSHDFGIAGPPASMAELAPIFAPSAFETLEGKIQSSIVRLSSLHGQLLAHNPSYHTELDEHHIKLALSARTVIMFSVVYFQQSHRYISLVHRPSFGSHDTSAALLLAVAFAGSTRSPTSENVMCVRSLARLLEELVFRQLEYLMTNVQSDDRSRELLETLEAAILMYQIQFMSSTAVTLQRTRAARLPALVSAVRKLGLFATTHKAGADWLQFVETESCIRIAYWTAMADWNQANMLSDDCDTRAE</sequence>
<feature type="domain" description="C2H2-type" evidence="8">
    <location>
        <begin position="5"/>
        <end position="32"/>
    </location>
</feature>
<reference evidence="9" key="1">
    <citation type="journal article" date="2023" name="Access Microbiol">
        <title>De-novo genome assembly for Akanthomyces muscarius, a biocontrol agent of insect agricultural pests.</title>
        <authorList>
            <person name="Erdos Z."/>
            <person name="Studholme D.J."/>
            <person name="Raymond B."/>
            <person name="Sharma M."/>
        </authorList>
    </citation>
    <scope>NUCLEOTIDE SEQUENCE</scope>
    <source>
        <strain evidence="9">Ve6</strain>
    </source>
</reference>
<dbReference type="PROSITE" id="PS50048">
    <property type="entry name" value="ZN2_CY6_FUNGAL_2"/>
    <property type="match status" value="1"/>
</dbReference>
<proteinExistence type="predicted"/>
<keyword evidence="1" id="KW-0479">Metal-binding</keyword>
<dbReference type="GO" id="GO:0008270">
    <property type="term" value="F:zinc ion binding"/>
    <property type="evidence" value="ECO:0007669"/>
    <property type="project" value="UniProtKB-KW"/>
</dbReference>
<evidence type="ECO:0000256" key="1">
    <source>
        <dbReference type="ARBA" id="ARBA00022723"/>
    </source>
</evidence>
<dbReference type="PROSITE" id="PS00463">
    <property type="entry name" value="ZN2_CY6_FUNGAL_1"/>
    <property type="match status" value="1"/>
</dbReference>
<accession>A0A9W8Q314</accession>
<dbReference type="RefSeq" id="XP_056047927.1">
    <property type="nucleotide sequence ID" value="XM_056202621.1"/>
</dbReference>
<dbReference type="PROSITE" id="PS50157">
    <property type="entry name" value="ZINC_FINGER_C2H2_2"/>
    <property type="match status" value="1"/>
</dbReference>
<gene>
    <name evidence="9" type="ORF">LMH87_003147</name>
</gene>
<dbReference type="CDD" id="cd00067">
    <property type="entry name" value="GAL4"/>
    <property type="match status" value="1"/>
</dbReference>
<evidence type="ECO:0000313" key="10">
    <source>
        <dbReference type="Proteomes" id="UP001144673"/>
    </source>
</evidence>
<dbReference type="Proteomes" id="UP001144673">
    <property type="component" value="Chromosome 2"/>
</dbReference>
<evidence type="ECO:0000259" key="8">
    <source>
        <dbReference type="PROSITE" id="PS50157"/>
    </source>
</evidence>
<dbReference type="Gene3D" id="4.10.240.10">
    <property type="entry name" value="Zn(2)-C6 fungal-type DNA-binding domain"/>
    <property type="match status" value="1"/>
</dbReference>
<evidence type="ECO:0000256" key="4">
    <source>
        <dbReference type="ARBA" id="ARBA00023163"/>
    </source>
</evidence>
<dbReference type="AlphaFoldDB" id="A0A9W8Q314"/>
<evidence type="ECO:0000256" key="6">
    <source>
        <dbReference type="PROSITE-ProRule" id="PRU00042"/>
    </source>
</evidence>
<keyword evidence="3" id="KW-0805">Transcription regulation</keyword>
<evidence type="ECO:0000256" key="5">
    <source>
        <dbReference type="ARBA" id="ARBA00023242"/>
    </source>
</evidence>
<dbReference type="InterPro" id="IPR036236">
    <property type="entry name" value="Znf_C2H2_sf"/>
</dbReference>
<dbReference type="KEGG" id="amus:LMH87_003147"/>
<evidence type="ECO:0000313" key="9">
    <source>
        <dbReference type="EMBL" id="KAJ4144257.1"/>
    </source>
</evidence>
<dbReference type="PANTHER" id="PTHR47660">
    <property type="entry name" value="TRANSCRIPTION FACTOR WITH C2H2 AND ZN(2)-CYS(6) DNA BINDING DOMAIN (EUROFUNG)-RELATED-RELATED"/>
    <property type="match status" value="1"/>
</dbReference>
<keyword evidence="5" id="KW-0539">Nucleus</keyword>
<dbReference type="Pfam" id="PF00172">
    <property type="entry name" value="Zn_clus"/>
    <property type="match status" value="1"/>
</dbReference>
<keyword evidence="6" id="KW-0863">Zinc-finger</keyword>
<keyword evidence="10" id="KW-1185">Reference proteome</keyword>
<dbReference type="SMART" id="SM00066">
    <property type="entry name" value="GAL4"/>
    <property type="match status" value="1"/>
</dbReference>
<dbReference type="InterPro" id="IPR013087">
    <property type="entry name" value="Znf_C2H2_type"/>
</dbReference>
<dbReference type="SMART" id="SM00355">
    <property type="entry name" value="ZnF_C2H2"/>
    <property type="match status" value="1"/>
</dbReference>
<protein>
    <submittedName>
        <fullName evidence="9">Uncharacterized protein</fullName>
    </submittedName>
</protein>
<keyword evidence="2" id="KW-0862">Zinc</keyword>
<name>A0A9W8Q314_AKAMU</name>
<dbReference type="SUPFAM" id="SSF57667">
    <property type="entry name" value="beta-beta-alpha zinc fingers"/>
    <property type="match status" value="1"/>
</dbReference>
<comment type="caution">
    <text evidence="9">The sequence shown here is derived from an EMBL/GenBank/DDBJ whole genome shotgun (WGS) entry which is preliminary data.</text>
</comment>
<dbReference type="SUPFAM" id="SSF57701">
    <property type="entry name" value="Zn2/Cys6 DNA-binding domain"/>
    <property type="match status" value="1"/>
</dbReference>
<dbReference type="GO" id="GO:0000981">
    <property type="term" value="F:DNA-binding transcription factor activity, RNA polymerase II-specific"/>
    <property type="evidence" value="ECO:0007669"/>
    <property type="project" value="InterPro"/>
</dbReference>
<dbReference type="InterPro" id="IPR001138">
    <property type="entry name" value="Zn2Cys6_DnaBD"/>
</dbReference>
<evidence type="ECO:0000256" key="2">
    <source>
        <dbReference type="ARBA" id="ARBA00022833"/>
    </source>
</evidence>
<feature type="domain" description="Zn(2)-C6 fungal-type" evidence="7">
    <location>
        <begin position="75"/>
        <end position="104"/>
    </location>
</feature>
<dbReference type="InterPro" id="IPR036864">
    <property type="entry name" value="Zn2-C6_fun-type_DNA-bd_sf"/>
</dbReference>
<dbReference type="Gene3D" id="3.30.160.60">
    <property type="entry name" value="Classic Zinc Finger"/>
    <property type="match status" value="1"/>
</dbReference>
<evidence type="ECO:0000256" key="3">
    <source>
        <dbReference type="ARBA" id="ARBA00023015"/>
    </source>
</evidence>
<dbReference type="EMBL" id="JAJHUN010000011">
    <property type="protein sequence ID" value="KAJ4144257.1"/>
    <property type="molecule type" value="Genomic_DNA"/>
</dbReference>
<dbReference type="GeneID" id="80890306"/>
<dbReference type="Pfam" id="PF00096">
    <property type="entry name" value="zf-C2H2"/>
    <property type="match status" value="1"/>
</dbReference>
<dbReference type="PROSITE" id="PS00028">
    <property type="entry name" value="ZINC_FINGER_C2H2_1"/>
    <property type="match status" value="1"/>
</dbReference>
<organism evidence="9 10">
    <name type="scientific">Akanthomyces muscarius</name>
    <name type="common">Entomopathogenic fungus</name>
    <name type="synonym">Lecanicillium muscarium</name>
    <dbReference type="NCBI Taxonomy" id="2231603"/>
    <lineage>
        <taxon>Eukaryota</taxon>
        <taxon>Fungi</taxon>
        <taxon>Dikarya</taxon>
        <taxon>Ascomycota</taxon>
        <taxon>Pezizomycotina</taxon>
        <taxon>Sordariomycetes</taxon>
        <taxon>Hypocreomycetidae</taxon>
        <taxon>Hypocreales</taxon>
        <taxon>Cordycipitaceae</taxon>
        <taxon>Akanthomyces</taxon>
    </lineage>
</organism>
<keyword evidence="4" id="KW-0804">Transcription</keyword>